<reference evidence="1 2" key="1">
    <citation type="submission" date="2018-06" db="EMBL/GenBank/DDBJ databases">
        <title>Comparative genomics reveals the genomic features of Rhizophagus irregularis, R. cerebriforme, R. diaphanum and Gigaspora rosea, and their symbiotic lifestyle signature.</title>
        <authorList>
            <person name="Morin E."/>
            <person name="San Clemente H."/>
            <person name="Chen E.C.H."/>
            <person name="De La Providencia I."/>
            <person name="Hainaut M."/>
            <person name="Kuo A."/>
            <person name="Kohler A."/>
            <person name="Murat C."/>
            <person name="Tang N."/>
            <person name="Roy S."/>
            <person name="Loubradou J."/>
            <person name="Henrissat B."/>
            <person name="Grigoriev I.V."/>
            <person name="Corradi N."/>
            <person name="Roux C."/>
            <person name="Martin F.M."/>
        </authorList>
    </citation>
    <scope>NUCLEOTIDE SEQUENCE [LARGE SCALE GENOMIC DNA]</scope>
    <source>
        <strain evidence="1 2">DAOM 227022</strain>
    </source>
</reference>
<dbReference type="Proteomes" id="UP000265703">
    <property type="component" value="Unassembled WGS sequence"/>
</dbReference>
<accession>A0A397SGI0</accession>
<sequence length="198" mass="23212">MEKLKTLQDRSHNETTTIQELRGELLYPHRELGDIFTQDSKNIRIICNCPSPLKQNTYDYIVDRYHRIRTKLEKDGDVGSKEFHPILALQATPGGEKSFLLDKLATLKKEDLENYLINKTKQNQFCLQEQVKDVVDMFRNSIAICITYNGNSTYNYDQFVDENFERGLVMRILWSYFFDSKKLSGWNFAKNIVTVSNH</sequence>
<dbReference type="OrthoDB" id="2349901at2759"/>
<keyword evidence="2" id="KW-1185">Reference proteome</keyword>
<protein>
    <submittedName>
        <fullName evidence="1">Uncharacterized protein</fullName>
    </submittedName>
</protein>
<evidence type="ECO:0000313" key="2">
    <source>
        <dbReference type="Proteomes" id="UP000265703"/>
    </source>
</evidence>
<proteinExistence type="predicted"/>
<dbReference type="EMBL" id="QKYT01000732">
    <property type="protein sequence ID" value="RIA81881.1"/>
    <property type="molecule type" value="Genomic_DNA"/>
</dbReference>
<comment type="caution">
    <text evidence="1">The sequence shown here is derived from an EMBL/GenBank/DDBJ whole genome shotgun (WGS) entry which is preliminary data.</text>
</comment>
<evidence type="ECO:0000313" key="1">
    <source>
        <dbReference type="EMBL" id="RIA81881.1"/>
    </source>
</evidence>
<name>A0A397SGI0_9GLOM</name>
<dbReference type="AlphaFoldDB" id="A0A397SGI0"/>
<gene>
    <name evidence="1" type="ORF">C1645_863898</name>
</gene>
<organism evidence="1 2">
    <name type="scientific">Glomus cerebriforme</name>
    <dbReference type="NCBI Taxonomy" id="658196"/>
    <lineage>
        <taxon>Eukaryota</taxon>
        <taxon>Fungi</taxon>
        <taxon>Fungi incertae sedis</taxon>
        <taxon>Mucoromycota</taxon>
        <taxon>Glomeromycotina</taxon>
        <taxon>Glomeromycetes</taxon>
        <taxon>Glomerales</taxon>
        <taxon>Glomeraceae</taxon>
        <taxon>Glomus</taxon>
    </lineage>
</organism>